<reference evidence="18 19" key="1">
    <citation type="submission" date="2024-08" db="EMBL/GenBank/DDBJ databases">
        <title>Mycobacterium servetensis sp. nov., a novel rapid-growing mycobacterial species recovered from a human patient in Zaragoza, Spain.</title>
        <authorList>
            <person name="Tristancho-Baro A.I."/>
            <person name="Buenestado-Serrano S."/>
            <person name="Garcia De Viedma D."/>
            <person name="Milagro-Beamonte A."/>
            <person name="Burillo N."/>
            <person name="Sanz S."/>
            <person name="Lopez-Calleja A.I."/>
            <person name="Penas-Utrilla D."/>
            <person name="Guardingo M."/>
            <person name="Garcia M.J."/>
            <person name="Vinuelas-Bayon J."/>
        </authorList>
    </citation>
    <scope>NUCLEOTIDE SEQUENCE [LARGE SCALE GENOMIC DNA]</scope>
    <source>
        <strain evidence="19">HUMS_12744610</strain>
    </source>
</reference>
<evidence type="ECO:0000256" key="10">
    <source>
        <dbReference type="ARBA" id="ARBA00022989"/>
    </source>
</evidence>
<comment type="subcellular location">
    <subcellularLocation>
        <location evidence="2">Membrane</location>
        <topology evidence="2">Multi-pass membrane protein</topology>
    </subcellularLocation>
</comment>
<comment type="catalytic activity">
    <reaction evidence="15">
        <text>4 Fe(II)-[cytochrome c] + O2 + 8 H(+)(in) = 4 Fe(III)-[cytochrome c] + 2 H2O + 4 H(+)(out)</text>
        <dbReference type="Rhea" id="RHEA:11436"/>
        <dbReference type="Rhea" id="RHEA-COMP:10350"/>
        <dbReference type="Rhea" id="RHEA-COMP:14399"/>
        <dbReference type="ChEBI" id="CHEBI:15377"/>
        <dbReference type="ChEBI" id="CHEBI:15378"/>
        <dbReference type="ChEBI" id="CHEBI:15379"/>
        <dbReference type="ChEBI" id="CHEBI:29033"/>
        <dbReference type="ChEBI" id="CHEBI:29034"/>
        <dbReference type="EC" id="7.1.1.9"/>
    </reaction>
</comment>
<evidence type="ECO:0000256" key="4">
    <source>
        <dbReference type="ARBA" id="ARBA00012949"/>
    </source>
</evidence>
<accession>A0ABV4BZT8</accession>
<keyword evidence="10 16" id="KW-1133">Transmembrane helix</keyword>
<dbReference type="InterPro" id="IPR008972">
    <property type="entry name" value="Cupredoxin"/>
</dbReference>
<keyword evidence="6 16" id="KW-0812">Transmembrane</keyword>
<evidence type="ECO:0000256" key="7">
    <source>
        <dbReference type="ARBA" id="ARBA00022723"/>
    </source>
</evidence>
<proteinExistence type="inferred from homology"/>
<dbReference type="SUPFAM" id="SSF81464">
    <property type="entry name" value="Cytochrome c oxidase subunit II-like, transmembrane region"/>
    <property type="match status" value="1"/>
</dbReference>
<name>A0ABV4BZT8_9MYCO</name>
<dbReference type="RefSeq" id="WP_369738270.1">
    <property type="nucleotide sequence ID" value="NZ_JBGEDP010000001.1"/>
</dbReference>
<dbReference type="SUPFAM" id="SSF49503">
    <property type="entry name" value="Cupredoxins"/>
    <property type="match status" value="1"/>
</dbReference>
<evidence type="ECO:0000256" key="3">
    <source>
        <dbReference type="ARBA" id="ARBA00007866"/>
    </source>
</evidence>
<evidence type="ECO:0000256" key="13">
    <source>
        <dbReference type="ARBA" id="ARBA00024688"/>
    </source>
</evidence>
<dbReference type="PROSITE" id="PS50857">
    <property type="entry name" value="COX2_CUA"/>
    <property type="match status" value="1"/>
</dbReference>
<dbReference type="Gene3D" id="2.60.40.420">
    <property type="entry name" value="Cupredoxins - blue copper proteins"/>
    <property type="match status" value="1"/>
</dbReference>
<evidence type="ECO:0000256" key="12">
    <source>
        <dbReference type="ARBA" id="ARBA00023136"/>
    </source>
</evidence>
<dbReference type="Pfam" id="PF00116">
    <property type="entry name" value="COX2"/>
    <property type="match status" value="1"/>
</dbReference>
<evidence type="ECO:0000256" key="6">
    <source>
        <dbReference type="ARBA" id="ARBA00022692"/>
    </source>
</evidence>
<comment type="cofactor">
    <cofactor evidence="1">
        <name>heme</name>
        <dbReference type="ChEBI" id="CHEBI:30413"/>
    </cofactor>
</comment>
<comment type="caution">
    <text evidence="18">The sequence shown here is derived from an EMBL/GenBank/DDBJ whole genome shotgun (WGS) entry which is preliminary data.</text>
</comment>
<keyword evidence="5" id="KW-0813">Transport</keyword>
<protein>
    <recommendedName>
        <fullName evidence="4">cytochrome-c oxidase</fullName>
        <ecNumber evidence="4">7.1.1.9</ecNumber>
    </recommendedName>
    <alternativeName>
        <fullName evidence="14">Cytochrome aa3 subunit 2</fullName>
    </alternativeName>
</protein>
<evidence type="ECO:0000313" key="18">
    <source>
        <dbReference type="EMBL" id="MEY8015801.1"/>
    </source>
</evidence>
<dbReference type="InterPro" id="IPR002429">
    <property type="entry name" value="CcO_II-like_C"/>
</dbReference>
<keyword evidence="8" id="KW-1278">Translocase</keyword>
<dbReference type="Gene3D" id="1.10.287.90">
    <property type="match status" value="1"/>
</dbReference>
<dbReference type="InterPro" id="IPR045187">
    <property type="entry name" value="CcO_II"/>
</dbReference>
<sequence>MTPREQVRSQRLSQGRFQGLFGRLPVSVPRVPVRRRRPLALAGTLGLLAVTLSGCSWSEALGMGWPEGITPEAHLNRELWIGAVIASLAVGGIVWGLIFWSSAFHRKKATDTDLPRQFGYNMPLELVLTVMPFLIISVLFYFTVVVQEKVLHIAKDPEVVIDVTAFQWNWKFGYQRVDFKDGTFTYDGADPARKKAAAPKPVGVDKHGDELVGPPHGLHGEDLSYLNFDKVETLGTTSEIPVLVLPEGKRIEFQLASADVVHSFWVPEFLFKRDVMPNPKANNSVNVFQVEQINRTGAFVGHCAEMCGTYHSMMNFEVRVVSANDFKAYLHQRMDGKTNAQALQAINQSPVAVTTHPFDTRRGELTTSQ</sequence>
<comment type="similarity">
    <text evidence="3">Belongs to the cytochrome c oxidase subunit 2 family.</text>
</comment>
<evidence type="ECO:0000313" key="19">
    <source>
        <dbReference type="Proteomes" id="UP001564760"/>
    </source>
</evidence>
<dbReference type="PANTHER" id="PTHR22888">
    <property type="entry name" value="CYTOCHROME C OXIDASE, SUBUNIT II"/>
    <property type="match status" value="1"/>
</dbReference>
<organism evidence="18 19">
    <name type="scientific">Mycobacterium servetii</name>
    <dbReference type="NCBI Taxonomy" id="3237418"/>
    <lineage>
        <taxon>Bacteria</taxon>
        <taxon>Bacillati</taxon>
        <taxon>Actinomycetota</taxon>
        <taxon>Actinomycetes</taxon>
        <taxon>Mycobacteriales</taxon>
        <taxon>Mycobacteriaceae</taxon>
        <taxon>Mycobacterium</taxon>
    </lineage>
</organism>
<keyword evidence="7" id="KW-0479">Metal-binding</keyword>
<evidence type="ECO:0000256" key="5">
    <source>
        <dbReference type="ARBA" id="ARBA00022448"/>
    </source>
</evidence>
<dbReference type="PANTHER" id="PTHR22888:SF9">
    <property type="entry name" value="CYTOCHROME C OXIDASE SUBUNIT 2"/>
    <property type="match status" value="1"/>
</dbReference>
<dbReference type="Proteomes" id="UP001564760">
    <property type="component" value="Unassembled WGS sequence"/>
</dbReference>
<dbReference type="PROSITE" id="PS00078">
    <property type="entry name" value="COX2"/>
    <property type="match status" value="1"/>
</dbReference>
<evidence type="ECO:0000256" key="9">
    <source>
        <dbReference type="ARBA" id="ARBA00022982"/>
    </source>
</evidence>
<keyword evidence="12 16" id="KW-0472">Membrane</keyword>
<evidence type="ECO:0000256" key="11">
    <source>
        <dbReference type="ARBA" id="ARBA00023008"/>
    </source>
</evidence>
<evidence type="ECO:0000256" key="14">
    <source>
        <dbReference type="ARBA" id="ARBA00031399"/>
    </source>
</evidence>
<evidence type="ECO:0000259" key="17">
    <source>
        <dbReference type="PROSITE" id="PS50857"/>
    </source>
</evidence>
<comment type="function">
    <text evidence="13">Subunits I and II form the functional core of the enzyme complex. Electrons originating in cytochrome c are transferred via heme a and Cu(A) to the binuclear center formed by heme a3 and Cu(B).</text>
</comment>
<evidence type="ECO:0000256" key="16">
    <source>
        <dbReference type="SAM" id="Phobius"/>
    </source>
</evidence>
<feature type="transmembrane region" description="Helical" evidence="16">
    <location>
        <begin position="124"/>
        <end position="144"/>
    </location>
</feature>
<feature type="domain" description="Cytochrome oxidase subunit II copper A binding" evidence="17">
    <location>
        <begin position="156"/>
        <end position="332"/>
    </location>
</feature>
<dbReference type="EC" id="7.1.1.9" evidence="4"/>
<dbReference type="InterPro" id="IPR036257">
    <property type="entry name" value="Cyt_c_oxidase_su2_TM_sf"/>
</dbReference>
<keyword evidence="9" id="KW-0249">Electron transport</keyword>
<evidence type="ECO:0000256" key="15">
    <source>
        <dbReference type="ARBA" id="ARBA00047816"/>
    </source>
</evidence>
<gene>
    <name evidence="18" type="ORF">AB8998_12680</name>
</gene>
<evidence type="ECO:0000256" key="2">
    <source>
        <dbReference type="ARBA" id="ARBA00004141"/>
    </source>
</evidence>
<keyword evidence="19" id="KW-1185">Reference proteome</keyword>
<evidence type="ECO:0000256" key="8">
    <source>
        <dbReference type="ARBA" id="ARBA00022967"/>
    </source>
</evidence>
<feature type="transmembrane region" description="Helical" evidence="16">
    <location>
        <begin position="79"/>
        <end position="103"/>
    </location>
</feature>
<dbReference type="InterPro" id="IPR001505">
    <property type="entry name" value="Copper_CuA"/>
</dbReference>
<evidence type="ECO:0000256" key="1">
    <source>
        <dbReference type="ARBA" id="ARBA00001971"/>
    </source>
</evidence>
<feature type="transmembrane region" description="Helical" evidence="16">
    <location>
        <begin position="39"/>
        <end position="59"/>
    </location>
</feature>
<keyword evidence="11" id="KW-0186">Copper</keyword>
<dbReference type="EMBL" id="JBGEDP010000001">
    <property type="protein sequence ID" value="MEY8015801.1"/>
    <property type="molecule type" value="Genomic_DNA"/>
</dbReference>